<reference evidence="2" key="1">
    <citation type="submission" date="2022-11" db="UniProtKB">
        <authorList>
            <consortium name="WormBaseParasite"/>
        </authorList>
    </citation>
    <scope>IDENTIFICATION</scope>
</reference>
<name>A0A915HMJ4_ROMCU</name>
<sequence length="112" mass="12146">MVEEIKNATLAALGGDLFKMNMLGKGLLVDAGINTKNIIKIRMNDLSSCFHSFCGSSLLCKLSAPWSSTLSFCMSASQSGLCQQQGTQHNLYFSPSAPKWLYHNGRAKESAP</sequence>
<dbReference type="AlphaFoldDB" id="A0A915HMJ4"/>
<dbReference type="WBParaSite" id="nRc.2.0.1.t03178-RA">
    <property type="protein sequence ID" value="nRc.2.0.1.t03178-RA"/>
    <property type="gene ID" value="nRc.2.0.1.g03178"/>
</dbReference>
<keyword evidence="1" id="KW-1185">Reference proteome</keyword>
<evidence type="ECO:0000313" key="2">
    <source>
        <dbReference type="WBParaSite" id="nRc.2.0.1.t03178-RA"/>
    </source>
</evidence>
<evidence type="ECO:0000313" key="1">
    <source>
        <dbReference type="Proteomes" id="UP000887565"/>
    </source>
</evidence>
<dbReference type="Proteomes" id="UP000887565">
    <property type="component" value="Unplaced"/>
</dbReference>
<accession>A0A915HMJ4</accession>
<proteinExistence type="predicted"/>
<protein>
    <submittedName>
        <fullName evidence="2">Uncharacterized protein</fullName>
    </submittedName>
</protein>
<organism evidence="1 2">
    <name type="scientific">Romanomermis culicivorax</name>
    <name type="common">Nematode worm</name>
    <dbReference type="NCBI Taxonomy" id="13658"/>
    <lineage>
        <taxon>Eukaryota</taxon>
        <taxon>Metazoa</taxon>
        <taxon>Ecdysozoa</taxon>
        <taxon>Nematoda</taxon>
        <taxon>Enoplea</taxon>
        <taxon>Dorylaimia</taxon>
        <taxon>Mermithida</taxon>
        <taxon>Mermithoidea</taxon>
        <taxon>Mermithidae</taxon>
        <taxon>Romanomermis</taxon>
    </lineage>
</organism>